<evidence type="ECO:0000313" key="5">
    <source>
        <dbReference type="Proteomes" id="UP001234880"/>
    </source>
</evidence>
<gene>
    <name evidence="4" type="ORF">JOF35_003779</name>
</gene>
<evidence type="ECO:0000313" key="4">
    <source>
        <dbReference type="EMBL" id="MDP9611502.1"/>
    </source>
</evidence>
<dbReference type="InterPro" id="IPR050546">
    <property type="entry name" value="Glycosyl_Hydrlase_16"/>
</dbReference>
<feature type="signal peptide" evidence="2">
    <location>
        <begin position="1"/>
        <end position="50"/>
    </location>
</feature>
<dbReference type="CDD" id="cd02182">
    <property type="entry name" value="GH16_Strep_laminarinase_like"/>
    <property type="match status" value="1"/>
</dbReference>
<keyword evidence="5" id="KW-1185">Reference proteome</keyword>
<reference evidence="4 5" key="1">
    <citation type="submission" date="2023-07" db="EMBL/GenBank/DDBJ databases">
        <title>Sequencing the genomes of 1000 actinobacteria strains.</title>
        <authorList>
            <person name="Klenk H.-P."/>
        </authorList>
    </citation>
    <scope>NUCLEOTIDE SEQUENCE [LARGE SCALE GENOMIC DNA]</scope>
    <source>
        <strain evidence="4 5">DSM 41600</strain>
    </source>
</reference>
<protein>
    <submittedName>
        <fullName evidence="4">Beta-glucanase (GH16 family)</fullName>
    </submittedName>
</protein>
<sequence>MFRFTSARTTADTSRRHRRRRVAFLATLSLPLTGLLALTVSATTATTATAGEPAAAAEWTTVFRDDFDGAAGTGLNKDDWLYDIGTGYPGGAANWGTGEIESVTDSTDNVYQDGEGHMVIKPIRDASGKWTSGRVETQRTDFEAPAGGQLEISASLKQPNPEKALGIWPAFWAMGADARPTGATNWPGIGELDIMEDVNGLSKHSHTFHCGEWAGECNDPDGISSDLLPCDTCQTEYHTYSVIVDRTDTAAEKLRFYRDGNETFTVNQDQVSAETWKKAVDHGFFAIFNVAVGGSYPNKVCGCTSPAQDTTSGEGMSVDWFSVRVSQ</sequence>
<evidence type="ECO:0000256" key="2">
    <source>
        <dbReference type="SAM" id="SignalP"/>
    </source>
</evidence>
<evidence type="ECO:0000259" key="3">
    <source>
        <dbReference type="PROSITE" id="PS51762"/>
    </source>
</evidence>
<accession>A0ABT9KSU8</accession>
<dbReference type="InterPro" id="IPR013320">
    <property type="entry name" value="ConA-like_dom_sf"/>
</dbReference>
<dbReference type="PANTHER" id="PTHR10963">
    <property type="entry name" value="GLYCOSYL HYDROLASE-RELATED"/>
    <property type="match status" value="1"/>
</dbReference>
<dbReference type="RefSeq" id="WP_079080399.1">
    <property type="nucleotide sequence ID" value="NZ_JAURUE010000001.1"/>
</dbReference>
<name>A0ABT9KSU8_9ACTN</name>
<feature type="chain" id="PRO_5046549353" evidence="2">
    <location>
        <begin position="51"/>
        <end position="327"/>
    </location>
</feature>
<dbReference type="Gene3D" id="2.60.120.200">
    <property type="match status" value="1"/>
</dbReference>
<evidence type="ECO:0000256" key="1">
    <source>
        <dbReference type="ARBA" id="ARBA00006865"/>
    </source>
</evidence>
<keyword evidence="2" id="KW-0732">Signal</keyword>
<dbReference type="EMBL" id="JAURUE010000001">
    <property type="protein sequence ID" value="MDP9611502.1"/>
    <property type="molecule type" value="Genomic_DNA"/>
</dbReference>
<feature type="domain" description="GH16" evidence="3">
    <location>
        <begin position="57"/>
        <end position="327"/>
    </location>
</feature>
<dbReference type="PROSITE" id="PS51762">
    <property type="entry name" value="GH16_2"/>
    <property type="match status" value="1"/>
</dbReference>
<dbReference type="InterPro" id="IPR000757">
    <property type="entry name" value="Beta-glucanase-like"/>
</dbReference>
<dbReference type="Proteomes" id="UP001234880">
    <property type="component" value="Unassembled WGS sequence"/>
</dbReference>
<organism evidence="4 5">
    <name type="scientific">Streptomyces demainii</name>
    <dbReference type="NCBI Taxonomy" id="588122"/>
    <lineage>
        <taxon>Bacteria</taxon>
        <taxon>Bacillati</taxon>
        <taxon>Actinomycetota</taxon>
        <taxon>Actinomycetes</taxon>
        <taxon>Kitasatosporales</taxon>
        <taxon>Streptomycetaceae</taxon>
        <taxon>Streptomyces</taxon>
    </lineage>
</organism>
<dbReference type="PANTHER" id="PTHR10963:SF55">
    <property type="entry name" value="GLYCOSIDE HYDROLASE FAMILY 16 PROTEIN"/>
    <property type="match status" value="1"/>
</dbReference>
<dbReference type="Pfam" id="PF26113">
    <property type="entry name" value="GH16_XgeA"/>
    <property type="match status" value="1"/>
</dbReference>
<proteinExistence type="inferred from homology"/>
<comment type="similarity">
    <text evidence="1">Belongs to the glycosyl hydrolase 16 family.</text>
</comment>
<comment type="caution">
    <text evidence="4">The sequence shown here is derived from an EMBL/GenBank/DDBJ whole genome shotgun (WGS) entry which is preliminary data.</text>
</comment>
<dbReference type="SUPFAM" id="SSF49899">
    <property type="entry name" value="Concanavalin A-like lectins/glucanases"/>
    <property type="match status" value="1"/>
</dbReference>